<sequence length="349" mass="38640">MSHNSQEHTNEPAIVIARQPDGENYRVSQAEGEMFSVRAPSNQPLRTYNPYSQRVYNNAKQPLYTQAAEATLPAGQGALNSVPMLAQDGSNWKEFIRALEAYFCTQGNAKVLTELKPDSPAADATEAVKNEYKTWQDRNKKCFGALQMRTYPIHDAILDPDSVIDCISNIKANYGSENTAELLNMYTNLHSVVFPLNQSPVAGINYMATQQHKLKAQDVEIPEALFVLMIIAKLPKSWVNLKEYVIRLKKEDLKLSEIISIITNTWNARTGGHSGPEVYTAAYNAKISGVPKFKSAPNWSGQSGSSGNKSGGKPNGGNRSNQNNYQNQNQNNNNQNQQGSSKKKNNKKG</sequence>
<organism evidence="2 3">
    <name type="scientific">Marasmius tenuissimus</name>
    <dbReference type="NCBI Taxonomy" id="585030"/>
    <lineage>
        <taxon>Eukaryota</taxon>
        <taxon>Fungi</taxon>
        <taxon>Dikarya</taxon>
        <taxon>Basidiomycota</taxon>
        <taxon>Agaricomycotina</taxon>
        <taxon>Agaricomycetes</taxon>
        <taxon>Agaricomycetidae</taxon>
        <taxon>Agaricales</taxon>
        <taxon>Marasmiineae</taxon>
        <taxon>Marasmiaceae</taxon>
        <taxon>Marasmius</taxon>
    </lineage>
</organism>
<feature type="region of interest" description="Disordered" evidence="1">
    <location>
        <begin position="294"/>
        <end position="349"/>
    </location>
</feature>
<accession>A0ABR2ZB61</accession>
<dbReference type="Proteomes" id="UP001437256">
    <property type="component" value="Unassembled WGS sequence"/>
</dbReference>
<protein>
    <recommendedName>
        <fullName evidence="4">Gag protein</fullName>
    </recommendedName>
</protein>
<keyword evidence="3" id="KW-1185">Reference proteome</keyword>
<evidence type="ECO:0000313" key="3">
    <source>
        <dbReference type="Proteomes" id="UP001437256"/>
    </source>
</evidence>
<proteinExistence type="predicted"/>
<evidence type="ECO:0008006" key="4">
    <source>
        <dbReference type="Google" id="ProtNLM"/>
    </source>
</evidence>
<name>A0ABR2ZB61_9AGAR</name>
<reference evidence="2 3" key="1">
    <citation type="submission" date="2024-05" db="EMBL/GenBank/DDBJ databases">
        <title>A draft genome resource for the thread blight pathogen Marasmius tenuissimus strain MS-2.</title>
        <authorList>
            <person name="Yulfo-Soto G.E."/>
            <person name="Baruah I.K."/>
            <person name="Amoako-Attah I."/>
            <person name="Bukari Y."/>
            <person name="Meinhardt L.W."/>
            <person name="Bailey B.A."/>
            <person name="Cohen S.P."/>
        </authorList>
    </citation>
    <scope>NUCLEOTIDE SEQUENCE [LARGE SCALE GENOMIC DNA]</scope>
    <source>
        <strain evidence="2 3">MS-2</strain>
    </source>
</reference>
<dbReference type="Pfam" id="PF14223">
    <property type="entry name" value="Retrotran_gag_2"/>
    <property type="match status" value="1"/>
</dbReference>
<feature type="compositionally biased region" description="Low complexity" evidence="1">
    <location>
        <begin position="316"/>
        <end position="340"/>
    </location>
</feature>
<gene>
    <name evidence="2" type="ORF">AAF712_015148</name>
</gene>
<comment type="caution">
    <text evidence="2">The sequence shown here is derived from an EMBL/GenBank/DDBJ whole genome shotgun (WGS) entry which is preliminary data.</text>
</comment>
<feature type="compositionally biased region" description="Low complexity" evidence="1">
    <location>
        <begin position="298"/>
        <end position="308"/>
    </location>
</feature>
<evidence type="ECO:0000313" key="2">
    <source>
        <dbReference type="EMBL" id="KAL0058184.1"/>
    </source>
</evidence>
<dbReference type="EMBL" id="JBBXMP010000353">
    <property type="protein sequence ID" value="KAL0058184.1"/>
    <property type="molecule type" value="Genomic_DNA"/>
</dbReference>
<evidence type="ECO:0000256" key="1">
    <source>
        <dbReference type="SAM" id="MobiDB-lite"/>
    </source>
</evidence>